<protein>
    <submittedName>
        <fullName evidence="2">Uncharacterized protein</fullName>
    </submittedName>
</protein>
<feature type="transmembrane region" description="Helical" evidence="1">
    <location>
        <begin position="153"/>
        <end position="170"/>
    </location>
</feature>
<dbReference type="EMBL" id="CP113257">
    <property type="protein sequence ID" value="WAE53784.1"/>
    <property type="molecule type" value="Genomic_DNA"/>
</dbReference>
<evidence type="ECO:0000313" key="3">
    <source>
        <dbReference type="Proteomes" id="UP001164632"/>
    </source>
</evidence>
<dbReference type="AlphaFoldDB" id="A0AA47E6P1"/>
<evidence type="ECO:0000256" key="1">
    <source>
        <dbReference type="SAM" id="Phobius"/>
    </source>
</evidence>
<reference evidence="2" key="1">
    <citation type="submission" date="2022-11" db="EMBL/GenBank/DDBJ databases">
        <title>Genomic of Pseudomonas TF18.</title>
        <authorList>
            <person name="Liu T."/>
        </authorList>
    </citation>
    <scope>NUCLEOTIDE SEQUENCE</scope>
    <source>
        <strain evidence="2">TF18</strain>
    </source>
</reference>
<accession>A0AA47E6P1</accession>
<feature type="transmembrane region" description="Helical" evidence="1">
    <location>
        <begin position="36"/>
        <end position="56"/>
    </location>
</feature>
<gene>
    <name evidence="2" type="ORF">OSV15_06205</name>
</gene>
<keyword evidence="1" id="KW-0472">Membrane</keyword>
<dbReference type="RefSeq" id="WP_267932371.1">
    <property type="nucleotide sequence ID" value="NZ_CP113257.1"/>
</dbReference>
<proteinExistence type="predicted"/>
<sequence>MDMEKEESEKRKFLYDFAKSIYSEELTRFKALEDKAARYFGFLSILIGTLTLFIRLSEHKLISDLEGPLSWLYLAATILTYATIINSGRLLFEVLKPRLLALIDLSSELKDYYSNQPLNKIYTEIVDDLMEATKEARIINNEKCTRINNAHREIGASLVFFNILITIHFLL</sequence>
<evidence type="ECO:0000313" key="2">
    <source>
        <dbReference type="EMBL" id="WAE53784.1"/>
    </source>
</evidence>
<feature type="transmembrane region" description="Helical" evidence="1">
    <location>
        <begin position="71"/>
        <end position="92"/>
    </location>
</feature>
<keyword evidence="1" id="KW-0812">Transmembrane</keyword>
<name>A0AA47E6P1_9GAMM</name>
<organism evidence="2 3">
    <name type="scientific">Stutzerimonas frequens</name>
    <dbReference type="NCBI Taxonomy" id="2968969"/>
    <lineage>
        <taxon>Bacteria</taxon>
        <taxon>Pseudomonadati</taxon>
        <taxon>Pseudomonadota</taxon>
        <taxon>Gammaproteobacteria</taxon>
        <taxon>Pseudomonadales</taxon>
        <taxon>Pseudomonadaceae</taxon>
        <taxon>Stutzerimonas</taxon>
    </lineage>
</organism>
<dbReference type="Proteomes" id="UP001164632">
    <property type="component" value="Chromosome"/>
</dbReference>
<keyword evidence="1" id="KW-1133">Transmembrane helix</keyword>